<gene>
    <name evidence="12" type="ordered locus">Pisl_1218</name>
</gene>
<dbReference type="GeneID" id="4617351"/>
<proteinExistence type="inferred from homology"/>
<organism evidence="12 13">
    <name type="scientific">Pyrobaculum islandicum (strain DSM 4184 / JCM 9189 / GEO3)</name>
    <dbReference type="NCBI Taxonomy" id="384616"/>
    <lineage>
        <taxon>Archaea</taxon>
        <taxon>Thermoproteota</taxon>
        <taxon>Thermoprotei</taxon>
        <taxon>Thermoproteales</taxon>
        <taxon>Thermoproteaceae</taxon>
        <taxon>Pyrobaculum</taxon>
    </lineage>
</organism>
<evidence type="ECO:0000256" key="10">
    <source>
        <dbReference type="ARBA" id="ARBA00023235"/>
    </source>
</evidence>
<evidence type="ECO:0000256" key="7">
    <source>
        <dbReference type="ARBA" id="ARBA00022490"/>
    </source>
</evidence>
<evidence type="ECO:0000256" key="11">
    <source>
        <dbReference type="RuleBase" id="RU003657"/>
    </source>
</evidence>
<dbReference type="EC" id="5.3.1.16" evidence="5"/>
<dbReference type="GO" id="GO:0003949">
    <property type="term" value="F:1-(5-phosphoribosyl)-5-[(5-phosphoribosylamino)methylideneamino]imidazole-4-carboxamide isomerase activity"/>
    <property type="evidence" value="ECO:0007669"/>
    <property type="project" value="UniProtKB-EC"/>
</dbReference>
<evidence type="ECO:0000256" key="6">
    <source>
        <dbReference type="ARBA" id="ARBA00018464"/>
    </source>
</evidence>
<evidence type="ECO:0000313" key="13">
    <source>
        <dbReference type="Proteomes" id="UP000002595"/>
    </source>
</evidence>
<dbReference type="HOGENOM" id="CLU_048577_1_1_2"/>
<dbReference type="CDD" id="cd04732">
    <property type="entry name" value="HisA"/>
    <property type="match status" value="1"/>
</dbReference>
<keyword evidence="13" id="KW-1185">Reference proteome</keyword>
<name>A1RTV3_PYRIL</name>
<evidence type="ECO:0000256" key="1">
    <source>
        <dbReference type="ARBA" id="ARBA00000901"/>
    </source>
</evidence>
<dbReference type="InterPro" id="IPR013785">
    <property type="entry name" value="Aldolase_TIM"/>
</dbReference>
<reference evidence="12" key="1">
    <citation type="submission" date="2006-12" db="EMBL/GenBank/DDBJ databases">
        <title>Complete sequence of Pyrobaculum islandicum DSM 4184.</title>
        <authorList>
            <person name="Copeland A."/>
            <person name="Lucas S."/>
            <person name="Lapidus A."/>
            <person name="Barry K."/>
            <person name="Detter J.C."/>
            <person name="Glavina del Rio T."/>
            <person name="Dalin E."/>
            <person name="Tice H."/>
            <person name="Pitluck S."/>
            <person name="Meincke L."/>
            <person name="Brettin T."/>
            <person name="Bruce D."/>
            <person name="Han C."/>
            <person name="Tapia R."/>
            <person name="Gilna P."/>
            <person name="Schmutz J."/>
            <person name="Larimer F."/>
            <person name="Land M."/>
            <person name="Hauser L."/>
            <person name="Kyrpides N."/>
            <person name="Mikhailova N."/>
            <person name="Cozen A.E."/>
            <person name="Fitz-Gibbon S.T."/>
            <person name="House C.H."/>
            <person name="Saltikov C."/>
            <person name="Lowe T."/>
            <person name="Richardson P."/>
        </authorList>
    </citation>
    <scope>NUCLEOTIDE SEQUENCE [LARGE SCALE GENOMIC DNA]</scope>
    <source>
        <strain evidence="12">DSM 4184</strain>
    </source>
</reference>
<dbReference type="InterPro" id="IPR044524">
    <property type="entry name" value="Isoase_HisA-like"/>
</dbReference>
<keyword evidence="8 11" id="KW-0028">Amino-acid biosynthesis</keyword>
<dbReference type="KEGG" id="pis:Pisl_1218"/>
<keyword evidence="10 12" id="KW-0413">Isomerase</keyword>
<dbReference type="Gene3D" id="3.20.20.70">
    <property type="entry name" value="Aldolase class I"/>
    <property type="match status" value="1"/>
</dbReference>
<protein>
    <recommendedName>
        <fullName evidence="6">1-(5-phosphoribosyl)-5-[(5-phosphoribosylamino)methylideneamino] imidazole-4-carboxamide isomerase</fullName>
        <ecNumber evidence="5">5.3.1.16</ecNumber>
    </recommendedName>
</protein>
<dbReference type="GO" id="GO:0000162">
    <property type="term" value="P:L-tryptophan biosynthetic process"/>
    <property type="evidence" value="ECO:0007669"/>
    <property type="project" value="TreeGrafter"/>
</dbReference>
<dbReference type="InterPro" id="IPR023016">
    <property type="entry name" value="HisA/PriA"/>
</dbReference>
<evidence type="ECO:0000256" key="9">
    <source>
        <dbReference type="ARBA" id="ARBA00023102"/>
    </source>
</evidence>
<comment type="similarity">
    <text evidence="4 11">Belongs to the HisA/HisF family.</text>
</comment>
<dbReference type="OrthoDB" id="52866at2157"/>
<dbReference type="UniPathway" id="UPA00031">
    <property type="reaction ID" value="UER00009"/>
</dbReference>
<dbReference type="EMBL" id="CP000504">
    <property type="protein sequence ID" value="ABL88385.1"/>
    <property type="molecule type" value="Genomic_DNA"/>
</dbReference>
<dbReference type="Pfam" id="PF00977">
    <property type="entry name" value="His_biosynth"/>
    <property type="match status" value="1"/>
</dbReference>
<dbReference type="InterPro" id="IPR011060">
    <property type="entry name" value="RibuloseP-bd_barrel"/>
</dbReference>
<accession>A1RTV3</accession>
<comment type="pathway">
    <text evidence="3">Amino-acid biosynthesis; L-histidine biosynthesis; L-histidine from 5-phospho-alpha-D-ribose 1-diphosphate: step 4/9.</text>
</comment>
<dbReference type="Proteomes" id="UP000002595">
    <property type="component" value="Chromosome"/>
</dbReference>
<dbReference type="RefSeq" id="WP_011762960.1">
    <property type="nucleotide sequence ID" value="NC_008701.1"/>
</dbReference>
<evidence type="ECO:0000256" key="8">
    <source>
        <dbReference type="ARBA" id="ARBA00022605"/>
    </source>
</evidence>
<dbReference type="STRING" id="384616.Pisl_1218"/>
<evidence type="ECO:0000256" key="4">
    <source>
        <dbReference type="ARBA" id="ARBA00009667"/>
    </source>
</evidence>
<dbReference type="GO" id="GO:0005737">
    <property type="term" value="C:cytoplasm"/>
    <property type="evidence" value="ECO:0007669"/>
    <property type="project" value="UniProtKB-SubCell"/>
</dbReference>
<dbReference type="PANTHER" id="PTHR43090:SF2">
    <property type="entry name" value="1-(5-PHOSPHORIBOSYL)-5-[(5-PHOSPHORIBOSYLAMINO)METHYLIDENEAMINO] IMIDAZOLE-4-CARBOXAMIDE ISOMERASE"/>
    <property type="match status" value="1"/>
</dbReference>
<keyword evidence="9 11" id="KW-0368">Histidine biosynthesis</keyword>
<evidence type="ECO:0000256" key="3">
    <source>
        <dbReference type="ARBA" id="ARBA00005133"/>
    </source>
</evidence>
<dbReference type="InterPro" id="IPR006062">
    <property type="entry name" value="His_biosynth"/>
</dbReference>
<dbReference type="PANTHER" id="PTHR43090">
    <property type="entry name" value="1-(5-PHOSPHORIBOSYL)-5-[(5-PHOSPHORIBOSYLAMINO)METHYLIDENEAMINO] IMIDAZOLE-4-CARBOXAMIDE ISOMERASE"/>
    <property type="match status" value="1"/>
</dbReference>
<comment type="catalytic activity">
    <reaction evidence="1">
        <text>1-(5-phospho-beta-D-ribosyl)-5-[(5-phospho-beta-D-ribosylamino)methylideneamino]imidazole-4-carboxamide = 5-[(5-phospho-1-deoxy-D-ribulos-1-ylimino)methylamino]-1-(5-phospho-beta-D-ribosyl)imidazole-4-carboxamide</text>
        <dbReference type="Rhea" id="RHEA:15469"/>
        <dbReference type="ChEBI" id="CHEBI:58435"/>
        <dbReference type="ChEBI" id="CHEBI:58525"/>
        <dbReference type="EC" id="5.3.1.16"/>
    </reaction>
</comment>
<dbReference type="eggNOG" id="arCOG00618">
    <property type="taxonomic scope" value="Archaea"/>
</dbReference>
<dbReference type="SUPFAM" id="SSF51366">
    <property type="entry name" value="Ribulose-phoshate binding barrel"/>
    <property type="match status" value="1"/>
</dbReference>
<comment type="subcellular location">
    <subcellularLocation>
        <location evidence="2">Cytoplasm</location>
    </subcellularLocation>
</comment>
<dbReference type="AlphaFoldDB" id="A1RTV3"/>
<evidence type="ECO:0000256" key="5">
    <source>
        <dbReference type="ARBA" id="ARBA00012550"/>
    </source>
</evidence>
<keyword evidence="7" id="KW-0963">Cytoplasm</keyword>
<evidence type="ECO:0000313" key="12">
    <source>
        <dbReference type="EMBL" id="ABL88385.1"/>
    </source>
</evidence>
<sequence>MIIPSIDIEGGRAVKRVQGKRGEYIFVGDPLELARRFSRADLVHVVDLDGAEAGRPVNTNVVKQVAHELGGRCQLGGGLRSAEAVEWALSLCRYAVIGSMPFKNPSLFASVAAKYRSRLVVSLDVKGGVVVTDGWTKAAATPEEAAAALKPHGPLAALVITSVDVEGTGAGFRLPVDLAKLRDVAIRLYYAGGVNNCVDVKKALEAGFDGVIVGYALYKGDLKNCAGFIP</sequence>
<dbReference type="GO" id="GO:0000105">
    <property type="term" value="P:L-histidine biosynthetic process"/>
    <property type="evidence" value="ECO:0007669"/>
    <property type="project" value="UniProtKB-UniPathway"/>
</dbReference>
<evidence type="ECO:0000256" key="2">
    <source>
        <dbReference type="ARBA" id="ARBA00004496"/>
    </source>
</evidence>